<dbReference type="PANTHER" id="PTHR30086">
    <property type="entry name" value="ARGININE EXPORTER PROTEIN ARGO"/>
    <property type="match status" value="1"/>
</dbReference>
<keyword evidence="4 6" id="KW-1133">Transmembrane helix</keyword>
<feature type="transmembrane region" description="Helical" evidence="6">
    <location>
        <begin position="40"/>
        <end position="64"/>
    </location>
</feature>
<evidence type="ECO:0000256" key="4">
    <source>
        <dbReference type="ARBA" id="ARBA00022989"/>
    </source>
</evidence>
<feature type="transmembrane region" description="Helical" evidence="6">
    <location>
        <begin position="155"/>
        <end position="176"/>
    </location>
</feature>
<dbReference type="GO" id="GO:0005886">
    <property type="term" value="C:plasma membrane"/>
    <property type="evidence" value="ECO:0007669"/>
    <property type="project" value="UniProtKB-SubCell"/>
</dbReference>
<dbReference type="PANTHER" id="PTHR30086:SF20">
    <property type="entry name" value="ARGININE EXPORTER PROTEIN ARGO-RELATED"/>
    <property type="match status" value="1"/>
</dbReference>
<evidence type="ECO:0000256" key="1">
    <source>
        <dbReference type="ARBA" id="ARBA00004651"/>
    </source>
</evidence>
<name>A0A095Y7I5_9CORY</name>
<feature type="transmembrane region" description="Helical" evidence="6">
    <location>
        <begin position="132"/>
        <end position="149"/>
    </location>
</feature>
<keyword evidence="2" id="KW-1003">Cell membrane</keyword>
<evidence type="ECO:0000313" key="8">
    <source>
        <dbReference type="Proteomes" id="UP000029548"/>
    </source>
</evidence>
<dbReference type="Proteomes" id="UP000029548">
    <property type="component" value="Unassembled WGS sequence"/>
</dbReference>
<dbReference type="EMBL" id="JRNE01000023">
    <property type="protein sequence ID" value="KGF18355.1"/>
    <property type="molecule type" value="Genomic_DNA"/>
</dbReference>
<organism evidence="7 8">
    <name type="scientific">Corynebacterium freneyi DNF00450</name>
    <dbReference type="NCBI Taxonomy" id="1287475"/>
    <lineage>
        <taxon>Bacteria</taxon>
        <taxon>Bacillati</taxon>
        <taxon>Actinomycetota</taxon>
        <taxon>Actinomycetes</taxon>
        <taxon>Mycobacteriales</taxon>
        <taxon>Corynebacteriaceae</taxon>
        <taxon>Corynebacterium</taxon>
    </lineage>
</organism>
<feature type="transmembrane region" description="Helical" evidence="6">
    <location>
        <begin position="76"/>
        <end position="94"/>
    </location>
</feature>
<proteinExistence type="predicted"/>
<gene>
    <name evidence="7" type="ORF">HMPREF1650_01975</name>
</gene>
<evidence type="ECO:0000313" key="7">
    <source>
        <dbReference type="EMBL" id="KGF18355.1"/>
    </source>
</evidence>
<evidence type="ECO:0000256" key="6">
    <source>
        <dbReference type="SAM" id="Phobius"/>
    </source>
</evidence>
<accession>A0A095Y7I5</accession>
<dbReference type="RefSeq" id="WP_035120262.1">
    <property type="nucleotide sequence ID" value="NZ_JRNE01000023.1"/>
</dbReference>
<keyword evidence="5 6" id="KW-0472">Membrane</keyword>
<reference evidence="7 8" key="1">
    <citation type="submission" date="2014-07" db="EMBL/GenBank/DDBJ databases">
        <authorList>
            <person name="McCorrison J."/>
            <person name="Sanka R."/>
            <person name="Torralba M."/>
            <person name="Gillis M."/>
            <person name="Haft D.H."/>
            <person name="Methe B."/>
            <person name="Sutton G."/>
            <person name="Nelson K.E."/>
        </authorList>
    </citation>
    <scope>NUCLEOTIDE SEQUENCE [LARGE SCALE GENOMIC DNA]</scope>
    <source>
        <strain evidence="7 8">DNF00450</strain>
    </source>
</reference>
<feature type="transmembrane region" description="Helical" evidence="6">
    <location>
        <begin position="188"/>
        <end position="209"/>
    </location>
</feature>
<evidence type="ECO:0000256" key="2">
    <source>
        <dbReference type="ARBA" id="ARBA00022475"/>
    </source>
</evidence>
<comment type="caution">
    <text evidence="7">The sequence shown here is derived from an EMBL/GenBank/DDBJ whole genome shotgun (WGS) entry which is preliminary data.</text>
</comment>
<dbReference type="eggNOG" id="COG1280">
    <property type="taxonomic scope" value="Bacteria"/>
</dbReference>
<comment type="subcellular location">
    <subcellularLocation>
        <location evidence="1">Cell membrane</location>
        <topology evidence="1">Multi-pass membrane protein</topology>
    </subcellularLocation>
</comment>
<evidence type="ECO:0000256" key="5">
    <source>
        <dbReference type="ARBA" id="ARBA00023136"/>
    </source>
</evidence>
<dbReference type="InterPro" id="IPR001123">
    <property type="entry name" value="LeuE-type"/>
</dbReference>
<evidence type="ECO:0000256" key="3">
    <source>
        <dbReference type="ARBA" id="ARBA00022692"/>
    </source>
</evidence>
<dbReference type="AlphaFoldDB" id="A0A095Y7I5"/>
<dbReference type="Pfam" id="PF01810">
    <property type="entry name" value="LysE"/>
    <property type="match status" value="1"/>
</dbReference>
<dbReference type="GO" id="GO:0015171">
    <property type="term" value="F:amino acid transmembrane transporter activity"/>
    <property type="evidence" value="ECO:0007669"/>
    <property type="project" value="TreeGrafter"/>
</dbReference>
<protein>
    <submittedName>
        <fullName evidence="7">LysE type translocator</fullName>
    </submittedName>
</protein>
<keyword evidence="3 6" id="KW-0812">Transmembrane</keyword>
<sequence length="216" mass="22403">MNWAALTAMLGLHVAGMTSPGPDIFLILRMATRSRKHALAAVAGIVTGATMWVTLTVVGVAAVLASQPALMGGIQLVGGAYLAYMGVRMLVAGVRGIREVQAGGVAAVGVAPLGSLGGAYRQGLLTNLSNPKIVLFFAAVLSQFMPVGAPWWVQVVYIAALVITSVLWFGLIAVTVSTEPVVRRMVSAGPWIDLVAGVVFAVMGVSFIWQGLTTLT</sequence>